<evidence type="ECO:0000313" key="1">
    <source>
        <dbReference type="EMBL" id="KAH0781660.1"/>
    </source>
</evidence>
<protein>
    <submittedName>
        <fullName evidence="1">Uncharacterized protein</fullName>
    </submittedName>
</protein>
<keyword evidence="2" id="KW-1185">Reference proteome</keyword>
<dbReference type="Proteomes" id="UP000826656">
    <property type="component" value="Unassembled WGS sequence"/>
</dbReference>
<name>A0ABQ7WLQ8_SOLTU</name>
<proteinExistence type="predicted"/>
<accession>A0ABQ7WLQ8</accession>
<evidence type="ECO:0000313" key="2">
    <source>
        <dbReference type="Proteomes" id="UP000826656"/>
    </source>
</evidence>
<organism evidence="1 2">
    <name type="scientific">Solanum tuberosum</name>
    <name type="common">Potato</name>
    <dbReference type="NCBI Taxonomy" id="4113"/>
    <lineage>
        <taxon>Eukaryota</taxon>
        <taxon>Viridiplantae</taxon>
        <taxon>Streptophyta</taxon>
        <taxon>Embryophyta</taxon>
        <taxon>Tracheophyta</taxon>
        <taxon>Spermatophyta</taxon>
        <taxon>Magnoliopsida</taxon>
        <taxon>eudicotyledons</taxon>
        <taxon>Gunneridae</taxon>
        <taxon>Pentapetalae</taxon>
        <taxon>asterids</taxon>
        <taxon>lamiids</taxon>
        <taxon>Solanales</taxon>
        <taxon>Solanaceae</taxon>
        <taxon>Solanoideae</taxon>
        <taxon>Solaneae</taxon>
        <taxon>Solanum</taxon>
    </lineage>
</organism>
<sequence>MIFQEKKVFSIQVRKIDLEDDPVSKMRTRKQSLKYIVEIVEKRNKLSQIEADPMLYETEVVVSSTSRMCRKADRSKELAVSTLYFDPGLESSNDALQKKILEDLRELEGGTKENILDSHHHYWMLMASKFLIFLQLRILLFMEKK</sequence>
<comment type="caution">
    <text evidence="1">The sequence shown here is derived from an EMBL/GenBank/DDBJ whole genome shotgun (WGS) entry which is preliminary data.</text>
</comment>
<gene>
    <name evidence="1" type="ORF">KY290_001258</name>
</gene>
<reference evidence="1 2" key="1">
    <citation type="journal article" date="2021" name="bioRxiv">
        <title>Chromosome-scale and haplotype-resolved genome assembly of a tetraploid potato cultivar.</title>
        <authorList>
            <person name="Sun H."/>
            <person name="Jiao W.-B."/>
            <person name="Krause K."/>
            <person name="Campoy J.A."/>
            <person name="Goel M."/>
            <person name="Folz-Donahue K."/>
            <person name="Kukat C."/>
            <person name="Huettel B."/>
            <person name="Schneeberger K."/>
        </authorList>
    </citation>
    <scope>NUCLEOTIDE SEQUENCE [LARGE SCALE GENOMIC DNA]</scope>
    <source>
        <strain evidence="1">SolTubOtavaFocal</strain>
        <tissue evidence="1">Leaves</tissue>
    </source>
</reference>
<dbReference type="EMBL" id="JAIVGD010000001">
    <property type="protein sequence ID" value="KAH0781660.1"/>
    <property type="molecule type" value="Genomic_DNA"/>
</dbReference>